<evidence type="ECO:0000313" key="4">
    <source>
        <dbReference type="Proteomes" id="UP000245207"/>
    </source>
</evidence>
<dbReference type="InterPro" id="IPR001844">
    <property type="entry name" value="Cpn60/GroEL"/>
</dbReference>
<dbReference type="GO" id="GO:0140662">
    <property type="term" value="F:ATP-dependent protein folding chaperone"/>
    <property type="evidence" value="ECO:0007669"/>
    <property type="project" value="InterPro"/>
</dbReference>
<dbReference type="Gene3D" id="3.50.7.10">
    <property type="entry name" value="GroEL"/>
    <property type="match status" value="1"/>
</dbReference>
<dbReference type="OrthoDB" id="1735925at2759"/>
<sequence length="127" mass="14591">MKVLELALKNQRSLLIVAEDIESEALATLILNKLRAGYEYADMKLGASSAYDCSVVKEVLVAKTAKLKLLMEIDIQHIRIDSSGWGNISNLLLRIWRKLERRVLLLYLMEKHFYNELEVVEGMKLDI</sequence>
<dbReference type="STRING" id="35608.A0A2U1ND57"/>
<gene>
    <name evidence="3" type="ORF">CTI12_AA279620</name>
</gene>
<evidence type="ECO:0000256" key="1">
    <source>
        <dbReference type="ARBA" id="ARBA00006607"/>
    </source>
</evidence>
<accession>A0A2U1ND57</accession>
<reference evidence="3 4" key="1">
    <citation type="journal article" date="2018" name="Mol. Plant">
        <title>The genome of Artemisia annua provides insight into the evolution of Asteraceae family and artemisinin biosynthesis.</title>
        <authorList>
            <person name="Shen Q."/>
            <person name="Zhang L."/>
            <person name="Liao Z."/>
            <person name="Wang S."/>
            <person name="Yan T."/>
            <person name="Shi P."/>
            <person name="Liu M."/>
            <person name="Fu X."/>
            <person name="Pan Q."/>
            <person name="Wang Y."/>
            <person name="Lv Z."/>
            <person name="Lu X."/>
            <person name="Zhang F."/>
            <person name="Jiang W."/>
            <person name="Ma Y."/>
            <person name="Chen M."/>
            <person name="Hao X."/>
            <person name="Li L."/>
            <person name="Tang Y."/>
            <person name="Lv G."/>
            <person name="Zhou Y."/>
            <person name="Sun X."/>
            <person name="Brodelius P.E."/>
            <person name="Rose J.K.C."/>
            <person name="Tang K."/>
        </authorList>
    </citation>
    <scope>NUCLEOTIDE SEQUENCE [LARGE SCALE GENOMIC DNA]</scope>
    <source>
        <strain evidence="4">cv. Huhao1</strain>
        <tissue evidence="3">Leaf</tissue>
    </source>
</reference>
<dbReference type="EMBL" id="PKPP01003081">
    <property type="protein sequence ID" value="PWA71455.1"/>
    <property type="molecule type" value="Genomic_DNA"/>
</dbReference>
<comment type="similarity">
    <text evidence="1">Belongs to the chaperonin (HSP60) family.</text>
</comment>
<name>A0A2U1ND57_ARTAN</name>
<evidence type="ECO:0000256" key="2">
    <source>
        <dbReference type="ARBA" id="ARBA00023186"/>
    </source>
</evidence>
<protein>
    <submittedName>
        <fullName evidence="3">Chaperonin Cpn60/TCP-1 family</fullName>
    </submittedName>
</protein>
<comment type="caution">
    <text evidence="3">The sequence shown here is derived from an EMBL/GenBank/DDBJ whole genome shotgun (WGS) entry which is preliminary data.</text>
</comment>
<dbReference type="PANTHER" id="PTHR45633">
    <property type="entry name" value="60 KDA HEAT SHOCK PROTEIN, MITOCHONDRIAL"/>
    <property type="match status" value="1"/>
</dbReference>
<dbReference type="Proteomes" id="UP000245207">
    <property type="component" value="Unassembled WGS sequence"/>
</dbReference>
<dbReference type="GO" id="GO:0042026">
    <property type="term" value="P:protein refolding"/>
    <property type="evidence" value="ECO:0007669"/>
    <property type="project" value="InterPro"/>
</dbReference>
<proteinExistence type="inferred from homology"/>
<dbReference type="SUPFAM" id="SSF52029">
    <property type="entry name" value="GroEL apical domain-like"/>
    <property type="match status" value="1"/>
</dbReference>
<dbReference type="InterPro" id="IPR027409">
    <property type="entry name" value="GroEL-like_apical_dom_sf"/>
</dbReference>
<evidence type="ECO:0000313" key="3">
    <source>
        <dbReference type="EMBL" id="PWA71455.1"/>
    </source>
</evidence>
<keyword evidence="4" id="KW-1185">Reference proteome</keyword>
<keyword evidence="2" id="KW-0143">Chaperone</keyword>
<organism evidence="3 4">
    <name type="scientific">Artemisia annua</name>
    <name type="common">Sweet wormwood</name>
    <dbReference type="NCBI Taxonomy" id="35608"/>
    <lineage>
        <taxon>Eukaryota</taxon>
        <taxon>Viridiplantae</taxon>
        <taxon>Streptophyta</taxon>
        <taxon>Embryophyta</taxon>
        <taxon>Tracheophyta</taxon>
        <taxon>Spermatophyta</taxon>
        <taxon>Magnoliopsida</taxon>
        <taxon>eudicotyledons</taxon>
        <taxon>Gunneridae</taxon>
        <taxon>Pentapetalae</taxon>
        <taxon>asterids</taxon>
        <taxon>campanulids</taxon>
        <taxon>Asterales</taxon>
        <taxon>Asteraceae</taxon>
        <taxon>Asteroideae</taxon>
        <taxon>Anthemideae</taxon>
        <taxon>Artemisiinae</taxon>
        <taxon>Artemisia</taxon>
    </lineage>
</organism>
<dbReference type="AlphaFoldDB" id="A0A2U1ND57"/>